<keyword evidence="4" id="KW-0812">Transmembrane</keyword>
<sequence>MFIPTWIAPNVLTLAGFICVLIGHLVITYYDYYMDANTHYPSTIGCIYAFDNENRDSICSYRRQFCKHPSKKDILLNCHVEAAIPNWVWLFLAITFFAYYALDGMDGKQARRTGTSSPIGELRKFTLSFELETLPNAIHGCRQKEDERAWEKERDRRGD</sequence>
<evidence type="ECO:0000256" key="4">
    <source>
        <dbReference type="SAM" id="Phobius"/>
    </source>
</evidence>
<proteinExistence type="inferred from homology"/>
<gene>
    <name evidence="5" type="ORF">ASIM_LOCUS17855</name>
</gene>
<evidence type="ECO:0000313" key="7">
    <source>
        <dbReference type="WBParaSite" id="ASIM_0001845501-mRNA-1"/>
    </source>
</evidence>
<dbReference type="PANTHER" id="PTHR10414:SF36">
    <property type="entry name" value="GH11618P"/>
    <property type="match status" value="1"/>
</dbReference>
<protein>
    <submittedName>
        <fullName evidence="7">Palmitoyltransferase</fullName>
    </submittedName>
</protein>
<evidence type="ECO:0000313" key="6">
    <source>
        <dbReference type="Proteomes" id="UP000267096"/>
    </source>
</evidence>
<dbReference type="GO" id="GO:0005794">
    <property type="term" value="C:Golgi apparatus"/>
    <property type="evidence" value="ECO:0007669"/>
    <property type="project" value="TreeGrafter"/>
</dbReference>
<reference evidence="5 6" key="2">
    <citation type="submission" date="2018-11" db="EMBL/GenBank/DDBJ databases">
        <authorList>
            <consortium name="Pathogen Informatics"/>
        </authorList>
    </citation>
    <scope>NUCLEOTIDE SEQUENCE [LARGE SCALE GENOMIC DNA]</scope>
</reference>
<dbReference type="GO" id="GO:0004307">
    <property type="term" value="F:ethanolaminephosphotransferase activity"/>
    <property type="evidence" value="ECO:0007669"/>
    <property type="project" value="TreeGrafter"/>
</dbReference>
<feature type="transmembrane region" description="Helical" evidence="4">
    <location>
        <begin position="12"/>
        <end position="30"/>
    </location>
</feature>
<dbReference type="InterPro" id="IPR014472">
    <property type="entry name" value="CHOPT"/>
</dbReference>
<dbReference type="Gene3D" id="1.20.120.1760">
    <property type="match status" value="1"/>
</dbReference>
<evidence type="ECO:0000313" key="5">
    <source>
        <dbReference type="EMBL" id="VDK61804.1"/>
    </source>
</evidence>
<dbReference type="PANTHER" id="PTHR10414">
    <property type="entry name" value="ETHANOLAMINEPHOSPHOTRANSFERASE"/>
    <property type="match status" value="1"/>
</dbReference>
<keyword evidence="4" id="KW-1133">Transmembrane helix</keyword>
<organism evidence="7">
    <name type="scientific">Anisakis simplex</name>
    <name type="common">Herring worm</name>
    <dbReference type="NCBI Taxonomy" id="6269"/>
    <lineage>
        <taxon>Eukaryota</taxon>
        <taxon>Metazoa</taxon>
        <taxon>Ecdysozoa</taxon>
        <taxon>Nematoda</taxon>
        <taxon>Chromadorea</taxon>
        <taxon>Rhabditida</taxon>
        <taxon>Spirurina</taxon>
        <taxon>Ascaridomorpha</taxon>
        <taxon>Ascaridoidea</taxon>
        <taxon>Anisakidae</taxon>
        <taxon>Anisakis</taxon>
        <taxon>Anisakis simplex complex</taxon>
    </lineage>
</organism>
<reference evidence="7" key="1">
    <citation type="submission" date="2017-02" db="UniProtKB">
        <authorList>
            <consortium name="WormBaseParasite"/>
        </authorList>
    </citation>
    <scope>IDENTIFICATION</scope>
</reference>
<accession>A0A0M3KBV8</accession>
<evidence type="ECO:0000256" key="1">
    <source>
        <dbReference type="ARBA" id="ARBA00004370"/>
    </source>
</evidence>
<comment type="similarity">
    <text evidence="2">Belongs to the CDP-alcohol phosphatidyltransferase class-I family.</text>
</comment>
<keyword evidence="3 4" id="KW-0472">Membrane</keyword>
<comment type="subcellular location">
    <subcellularLocation>
        <location evidence="1">Membrane</location>
    </subcellularLocation>
</comment>
<dbReference type="InterPro" id="IPR043130">
    <property type="entry name" value="CDP-OH_PTrfase_TM_dom"/>
</dbReference>
<dbReference type="WBParaSite" id="ASIM_0001845501-mRNA-1">
    <property type="protein sequence ID" value="ASIM_0001845501-mRNA-1"/>
    <property type="gene ID" value="ASIM_0001845501"/>
</dbReference>
<evidence type="ECO:0000256" key="2">
    <source>
        <dbReference type="ARBA" id="ARBA00010441"/>
    </source>
</evidence>
<dbReference type="GO" id="GO:0006646">
    <property type="term" value="P:phosphatidylethanolamine biosynthetic process"/>
    <property type="evidence" value="ECO:0007669"/>
    <property type="project" value="TreeGrafter"/>
</dbReference>
<evidence type="ECO:0000256" key="3">
    <source>
        <dbReference type="ARBA" id="ARBA00023136"/>
    </source>
</evidence>
<dbReference type="Proteomes" id="UP000267096">
    <property type="component" value="Unassembled WGS sequence"/>
</dbReference>
<keyword evidence="6" id="KW-1185">Reference proteome</keyword>
<dbReference type="EMBL" id="UYRR01034664">
    <property type="protein sequence ID" value="VDK61804.1"/>
    <property type="molecule type" value="Genomic_DNA"/>
</dbReference>
<name>A0A0M3KBV8_ANISI</name>
<feature type="transmembrane region" description="Helical" evidence="4">
    <location>
        <begin position="84"/>
        <end position="102"/>
    </location>
</feature>
<dbReference type="OrthoDB" id="196717at2759"/>
<dbReference type="GO" id="GO:0005789">
    <property type="term" value="C:endoplasmic reticulum membrane"/>
    <property type="evidence" value="ECO:0007669"/>
    <property type="project" value="TreeGrafter"/>
</dbReference>
<dbReference type="AlphaFoldDB" id="A0A0M3KBV8"/>